<sequence length="1365" mass="151667">MSNINTNATVTLTVNGKQAEDMLLKLKSQAANLEKAIEKAAATGNKQQLTKLKRELKETNRQISQIENAAKGVEHVLQRLDETSPKELNRTLSQLKRNLNGLERGSEEWNRQCEAIKRVKAEIAKVNSQLRENESLWERMNRKLNDWQTALAGIAAAITGIIMAGRSAVNAFADMDQEMANVRKFTGMNAAQVEQLNEDFQKIDTRTGREELNKLAQEAGRLGKTSQEDVLGFVKAADQINVALDDLGDGATLTLSKLTNIFGDEERLGTEKALLAVGSVINELSQNCTASAPYLANFTQRMAGVGAQAKMTIPEIMGFAAVLDSQGQAVEMSATAVSKVIMDMFKENDKIIKATGLNAKEFNETLKKSTNEGLLMLLDRFHELGNIDVLAPVFKDMGENGARAAQVISALAGNLDMVRWEQEEATKAFAEGTSVTNEFNVQNSTVQAGLDKARKGVTEMAVALGEQLQPIMKHVISSTTLLLKFMSTSITFIKENAFTLASLTAAFIAYKIAVNASNIAFKAHYAWLVISKAATTAYKTTVATLHAAHLLLQMGLAKLQGNWVRQSWLMSDLKKQGALLASGYGAIAVGVIALGAVLYKLYKKMTEVSQAEKDLQEIRKRGQEGIIDEKNKIDALIAVARDETQSLKDRHTAIDALNKIIPNYNAQLDDTTGKYKENKKALDDYLKSLTRKYEIEGAKDKLRDIGKQRVDLNLEKQRQERVVAMDEMEARTETVMPGQEGKVVQLGVNSLRASNRRALAKTKEDLAELDQREANILGIYGEDIKKDALNEAKKEQKQEQQTQNPPYTPPKTDKKTKTEDVLKPQKDWKTREQALNRIAYAKGEKDFEEYTNRMTEIDMEYNQKVMANGKATSEQKLEAEASYYEAKKKLADDKNTQSAKQENDYYNELVATEKQRYIDGKVDQKTFDDALELMELEHLRRLTKVYTDGSKEQLQAQKNYQNKLVENQKRNQKTVEDNEKKHQKELAKIKEDYFGDNKSEKKEKYTKDSAALDEVFKQEIKAAGDDANEKLRIEEAYQKAKVALAKKYGQEYNDTSKNFLENMTEDITEWLNSDLGQAVQGSFDTLTSGMSSIFSGMTSLIQAELEIQTAAIEKRYDKEISQAEGNNYKVKKLEEQKQKELAKKKNEANKKMFAMQVIQAVAQTAQNAISAYGSAAAIPLVGYILAPVAAAMAVAAGAIQIAAIKKQQQASESQGYAKGGFTPKGSKFQEVGVVHAGEWVASQEMLANPVARPIINALDYAQRTNTIGSLRADDVSRTIAPVAYSTPQQQQPIIVQQQPDGLATAAIVQNTKAMQSYADTMKQLEKRLSEPFVTVNTVTGDTGIKQAQDEYDTLIRNKTPKSRRK</sequence>
<feature type="compositionally biased region" description="Basic and acidic residues" evidence="2">
    <location>
        <begin position="966"/>
        <end position="982"/>
    </location>
</feature>
<feature type="region of interest" description="Disordered" evidence="2">
    <location>
        <begin position="961"/>
        <end position="982"/>
    </location>
</feature>
<gene>
    <name evidence="5" type="ORF">HMPREF0673_02173</name>
</gene>
<keyword evidence="3" id="KW-0812">Transmembrane</keyword>
<dbReference type="NCBIfam" id="TIGR01760">
    <property type="entry name" value="tape_meas_TP901"/>
    <property type="match status" value="1"/>
</dbReference>
<dbReference type="InterPro" id="IPR010090">
    <property type="entry name" value="Phage_tape_meas"/>
</dbReference>
<feature type="region of interest" description="Disordered" evidence="2">
    <location>
        <begin position="791"/>
        <end position="826"/>
    </location>
</feature>
<dbReference type="HOGENOM" id="CLU_256556_0_0_10"/>
<dbReference type="Proteomes" id="UP000004407">
    <property type="component" value="Unassembled WGS sequence"/>
</dbReference>
<evidence type="ECO:0000256" key="3">
    <source>
        <dbReference type="SAM" id="Phobius"/>
    </source>
</evidence>
<evidence type="ECO:0000256" key="2">
    <source>
        <dbReference type="SAM" id="MobiDB-lite"/>
    </source>
</evidence>
<keyword evidence="1" id="KW-0175">Coiled coil</keyword>
<protein>
    <submittedName>
        <fullName evidence="5">Phage tail tape measure protein, TP901 family</fullName>
    </submittedName>
</protein>
<dbReference type="Pfam" id="PF10145">
    <property type="entry name" value="PhageMin_Tail"/>
    <property type="match status" value="1"/>
</dbReference>
<feature type="transmembrane region" description="Helical" evidence="3">
    <location>
        <begin position="579"/>
        <end position="599"/>
    </location>
</feature>
<keyword evidence="3" id="KW-0472">Membrane</keyword>
<reference evidence="5 6" key="1">
    <citation type="submission" date="2011-08" db="EMBL/GenBank/DDBJ databases">
        <authorList>
            <person name="Weinstock G."/>
            <person name="Sodergren E."/>
            <person name="Clifton S."/>
            <person name="Fulton L."/>
            <person name="Fulton B."/>
            <person name="Courtney L."/>
            <person name="Fronick C."/>
            <person name="Harrison M."/>
            <person name="Strong C."/>
            <person name="Farmer C."/>
            <person name="Delahaunty K."/>
            <person name="Markovic C."/>
            <person name="Hall O."/>
            <person name="Minx P."/>
            <person name="Tomlinson C."/>
            <person name="Mitreva M."/>
            <person name="Hou S."/>
            <person name="Chen J."/>
            <person name="Wollam A."/>
            <person name="Pepin K.H."/>
            <person name="Johnson M."/>
            <person name="Bhonagiri V."/>
            <person name="Zhang X."/>
            <person name="Suruliraj S."/>
            <person name="Warren W."/>
            <person name="Chinwalla A."/>
            <person name="Mardis E.R."/>
            <person name="Wilson R.K."/>
        </authorList>
    </citation>
    <scope>NUCLEOTIDE SEQUENCE [LARGE SCALE GENOMIC DNA]</scope>
    <source>
        <strain evidence="5 6">DSM 18206</strain>
    </source>
</reference>
<organism evidence="5 6">
    <name type="scientific">Leyella stercorea DSM 18206</name>
    <dbReference type="NCBI Taxonomy" id="1002367"/>
    <lineage>
        <taxon>Bacteria</taxon>
        <taxon>Pseudomonadati</taxon>
        <taxon>Bacteroidota</taxon>
        <taxon>Bacteroidia</taxon>
        <taxon>Bacteroidales</taxon>
        <taxon>Prevotellaceae</taxon>
        <taxon>Leyella</taxon>
    </lineage>
</organism>
<accession>G6AZV6</accession>
<feature type="coiled-coil region" evidence="1">
    <location>
        <begin position="16"/>
        <end position="136"/>
    </location>
</feature>
<dbReference type="RefSeq" id="WP_007901456.1">
    <property type="nucleotide sequence ID" value="NZ_JH379449.1"/>
</dbReference>
<name>G6AZV6_9BACT</name>
<feature type="compositionally biased region" description="Basic and acidic residues" evidence="2">
    <location>
        <begin position="811"/>
        <end position="826"/>
    </location>
</feature>
<evidence type="ECO:0000259" key="4">
    <source>
        <dbReference type="Pfam" id="PF10145"/>
    </source>
</evidence>
<dbReference type="GeneID" id="78337700"/>
<feature type="domain" description="Phage tail tape measure protein" evidence="4">
    <location>
        <begin position="204"/>
        <end position="384"/>
    </location>
</feature>
<evidence type="ECO:0000313" key="6">
    <source>
        <dbReference type="Proteomes" id="UP000004407"/>
    </source>
</evidence>
<dbReference type="EMBL" id="AFZZ01000186">
    <property type="protein sequence ID" value="EHJ38088.1"/>
    <property type="molecule type" value="Genomic_DNA"/>
</dbReference>
<comment type="caution">
    <text evidence="5">The sequence shown here is derived from an EMBL/GenBank/DDBJ whole genome shotgun (WGS) entry which is preliminary data.</text>
</comment>
<dbReference type="PATRIC" id="fig|1002367.3.peg.1762"/>
<evidence type="ECO:0000256" key="1">
    <source>
        <dbReference type="SAM" id="Coils"/>
    </source>
</evidence>
<evidence type="ECO:0000313" key="5">
    <source>
        <dbReference type="EMBL" id="EHJ38088.1"/>
    </source>
</evidence>
<proteinExistence type="predicted"/>
<keyword evidence="3" id="KW-1133">Transmembrane helix</keyword>
<dbReference type="eggNOG" id="COG5283">
    <property type="taxonomic scope" value="Bacteria"/>
</dbReference>
<feature type="transmembrane region" description="Helical" evidence="3">
    <location>
        <begin position="1180"/>
        <end position="1204"/>
    </location>
</feature>